<gene>
    <name evidence="1" type="ORF">LCGC14_1350410</name>
</gene>
<proteinExistence type="predicted"/>
<organism evidence="1">
    <name type="scientific">marine sediment metagenome</name>
    <dbReference type="NCBI Taxonomy" id="412755"/>
    <lineage>
        <taxon>unclassified sequences</taxon>
        <taxon>metagenomes</taxon>
        <taxon>ecological metagenomes</taxon>
    </lineage>
</organism>
<dbReference type="AlphaFoldDB" id="A0A0F9MRX6"/>
<dbReference type="EMBL" id="LAZR01008342">
    <property type="protein sequence ID" value="KKM79390.1"/>
    <property type="molecule type" value="Genomic_DNA"/>
</dbReference>
<accession>A0A0F9MRX6</accession>
<reference evidence="1" key="1">
    <citation type="journal article" date="2015" name="Nature">
        <title>Complex archaea that bridge the gap between prokaryotes and eukaryotes.</title>
        <authorList>
            <person name="Spang A."/>
            <person name="Saw J.H."/>
            <person name="Jorgensen S.L."/>
            <person name="Zaremba-Niedzwiedzka K."/>
            <person name="Martijn J."/>
            <person name="Lind A.E."/>
            <person name="van Eijk R."/>
            <person name="Schleper C."/>
            <person name="Guy L."/>
            <person name="Ettema T.J."/>
        </authorList>
    </citation>
    <scope>NUCLEOTIDE SEQUENCE</scope>
</reference>
<name>A0A0F9MRX6_9ZZZZ</name>
<sequence length="205" mass="24153">MTDSISMALKVCRECGLKANTLEELNKFVKQKQCRYGRSSICKSCINTYQAGRYKNRERPPHQILRNIFNTMKTRCYKPEHPTYKRHGARGIIICQEWLDNTDAFIEWGLANGYQQGLTIERIDNDGSYNPNNCRWATRKEQARNRRDQVTNFEKGTRICSKCKIEKSLEEFHRDRRQPLGRKYMCKKCCRKSEKKIAEIEVTIG</sequence>
<protein>
    <submittedName>
        <fullName evidence="1">Uncharacterized protein</fullName>
    </submittedName>
</protein>
<evidence type="ECO:0000313" key="1">
    <source>
        <dbReference type="EMBL" id="KKM79390.1"/>
    </source>
</evidence>
<comment type="caution">
    <text evidence="1">The sequence shown here is derived from an EMBL/GenBank/DDBJ whole genome shotgun (WGS) entry which is preliminary data.</text>
</comment>